<evidence type="ECO:0000313" key="2">
    <source>
        <dbReference type="EMBL" id="KAF2223653.1"/>
    </source>
</evidence>
<feature type="compositionally biased region" description="Polar residues" evidence="1">
    <location>
        <begin position="220"/>
        <end position="234"/>
    </location>
</feature>
<dbReference type="OrthoDB" id="3600083at2759"/>
<dbReference type="EMBL" id="ML992506">
    <property type="protein sequence ID" value="KAF2223653.1"/>
    <property type="molecule type" value="Genomic_DNA"/>
</dbReference>
<proteinExistence type="predicted"/>
<evidence type="ECO:0000313" key="3">
    <source>
        <dbReference type="Proteomes" id="UP000799538"/>
    </source>
</evidence>
<dbReference type="AlphaFoldDB" id="A0A6A6GDQ7"/>
<feature type="compositionally biased region" description="Basic and acidic residues" evidence="1">
    <location>
        <begin position="166"/>
        <end position="175"/>
    </location>
</feature>
<feature type="compositionally biased region" description="Low complexity" evidence="1">
    <location>
        <begin position="265"/>
        <end position="277"/>
    </location>
</feature>
<name>A0A6A6GDQ7_9PEZI</name>
<evidence type="ECO:0000256" key="1">
    <source>
        <dbReference type="SAM" id="MobiDB-lite"/>
    </source>
</evidence>
<feature type="compositionally biased region" description="Polar residues" evidence="1">
    <location>
        <begin position="105"/>
        <end position="124"/>
    </location>
</feature>
<protein>
    <submittedName>
        <fullName evidence="2">Uncharacterized protein</fullName>
    </submittedName>
</protein>
<reference evidence="3" key="1">
    <citation type="journal article" date="2020" name="Stud. Mycol.">
        <title>101 Dothideomycetes genomes: A test case for predicting lifestyles and emergence of pathogens.</title>
        <authorList>
            <person name="Haridas S."/>
            <person name="Albert R."/>
            <person name="Binder M."/>
            <person name="Bloem J."/>
            <person name="LaButti K."/>
            <person name="Salamov A."/>
            <person name="Andreopoulos B."/>
            <person name="Baker S."/>
            <person name="Barry K."/>
            <person name="Bills G."/>
            <person name="Bluhm B."/>
            <person name="Cannon C."/>
            <person name="Castanera R."/>
            <person name="Culley D."/>
            <person name="Daum C."/>
            <person name="Ezra D."/>
            <person name="Gonzalez J."/>
            <person name="Henrissat B."/>
            <person name="Kuo A."/>
            <person name="Liang C."/>
            <person name="Lipzen A."/>
            <person name="Lutzoni F."/>
            <person name="Magnuson J."/>
            <person name="Mondo S."/>
            <person name="Nolan M."/>
            <person name="Ohm R."/>
            <person name="Pangilinan J."/>
            <person name="Park H.-J."/>
            <person name="Ramirez L."/>
            <person name="Alfaro M."/>
            <person name="Sun H."/>
            <person name="Tritt A."/>
            <person name="Yoshinaga Y."/>
            <person name="Zwiers L.-H."/>
            <person name="Turgeon B."/>
            <person name="Goodwin S."/>
            <person name="Spatafora J."/>
            <person name="Crous P."/>
            <person name="Grigoriev I."/>
        </authorList>
    </citation>
    <scope>NUCLEOTIDE SEQUENCE [LARGE SCALE GENOMIC DNA]</scope>
    <source>
        <strain evidence="3">CECT 20119</strain>
    </source>
</reference>
<sequence>MLQSSSTFITHIADQCSAAVMSTDRPNSGVQNLRAMFENQEANAQRSSSPGGRSSAGGDGDRKVSKIRASFVSVDRPGDLASGSVGGEGSVVDGSEHGGDKQENGHNTSSSDTTGAAVQQSDKTQGADGTITQAPPAQATDPITQPAPAVEKQKSEDVLTSPNKNLSDHTEKTEQKPSAPAVNGPTMASTLPTKDIPAGNPDKQTTGGEEEPGPLKPAEPTNTATSADVQSTPKSVVKKPSRANVSGTAGAAASPATKQNKQDTPSKTLTPKPKPSLNFRQSKGPASPALTKPEVPRSPARPTTSDSKASSQE</sequence>
<feature type="compositionally biased region" description="Polar residues" evidence="1">
    <location>
        <begin position="301"/>
        <end position="313"/>
    </location>
</feature>
<feature type="compositionally biased region" description="Basic and acidic residues" evidence="1">
    <location>
        <begin position="94"/>
        <end position="104"/>
    </location>
</feature>
<feature type="region of interest" description="Disordered" evidence="1">
    <location>
        <begin position="22"/>
        <end position="313"/>
    </location>
</feature>
<organism evidence="2 3">
    <name type="scientific">Elsinoe ampelina</name>
    <dbReference type="NCBI Taxonomy" id="302913"/>
    <lineage>
        <taxon>Eukaryota</taxon>
        <taxon>Fungi</taxon>
        <taxon>Dikarya</taxon>
        <taxon>Ascomycota</taxon>
        <taxon>Pezizomycotina</taxon>
        <taxon>Dothideomycetes</taxon>
        <taxon>Dothideomycetidae</taxon>
        <taxon>Myriangiales</taxon>
        <taxon>Elsinoaceae</taxon>
        <taxon>Elsinoe</taxon>
    </lineage>
</organism>
<gene>
    <name evidence="2" type="ORF">BDZ85DRAFT_112373</name>
</gene>
<keyword evidence="3" id="KW-1185">Reference proteome</keyword>
<dbReference type="Proteomes" id="UP000799538">
    <property type="component" value="Unassembled WGS sequence"/>
</dbReference>
<feature type="compositionally biased region" description="Low complexity" evidence="1">
    <location>
        <begin position="246"/>
        <end position="257"/>
    </location>
</feature>
<accession>A0A6A6GDQ7</accession>